<sequence length="470" mass="47068">MTAFSSRSRRWSALAVLCLVQFMLVLDDTAVNVALATIRAELGFGTASLTWVADAYFLAFGGPLLLFGRAADVLGRRRLFLTGVLLFAVASAACGLARAPWQLVAGRFGQGIGAAMAAPAALALISVLFPGERERARAFAAWGAIAVGGGVSGLVFSGVLTGLASWRWIFLGNVPVALIALLSLPHLVPESRAGGVPRLGVPGTVLGTGAVVSGVYGLLHAAESGWADPVTVLALGLGGALAVAFAAVERRSAGPLIPRSFLAARTRAVAVVVSLPFTGGFFAMSFLLMLHVQTVLGLDPLRAGLAFLPYGAGILTGVATSAHLVARLGTRRALIAAFLAAACGLLLLAAAVPGAESAVELLPGMVVAGLGAGAGFPALTVAALAGSGGDDAGIGSAVLTTAQQLGGAVGLALLVGLAVARRGTDITDGAAFAFLVTAGALTLSSAVITAALPRARDTLSSTQDTRGHVQ</sequence>
<dbReference type="RefSeq" id="WP_219927095.1">
    <property type="nucleotide sequence ID" value="NZ_PVNH01000001.1"/>
</dbReference>
<evidence type="ECO:0000256" key="7">
    <source>
        <dbReference type="SAM" id="Phobius"/>
    </source>
</evidence>
<evidence type="ECO:0000256" key="1">
    <source>
        <dbReference type="ARBA" id="ARBA00004651"/>
    </source>
</evidence>
<feature type="transmembrane region" description="Helical" evidence="7">
    <location>
        <begin position="138"/>
        <end position="160"/>
    </location>
</feature>
<dbReference type="Gene3D" id="1.20.1720.10">
    <property type="entry name" value="Multidrug resistance protein D"/>
    <property type="match status" value="1"/>
</dbReference>
<evidence type="ECO:0000256" key="6">
    <source>
        <dbReference type="ARBA" id="ARBA00023136"/>
    </source>
</evidence>
<feature type="transmembrane region" description="Helical" evidence="7">
    <location>
        <begin position="166"/>
        <end position="187"/>
    </location>
</feature>
<keyword evidence="3" id="KW-1003">Cell membrane</keyword>
<dbReference type="CDD" id="cd17321">
    <property type="entry name" value="MFS_MMR_MDR_like"/>
    <property type="match status" value="1"/>
</dbReference>
<feature type="domain" description="Major facilitator superfamily (MFS) profile" evidence="8">
    <location>
        <begin position="13"/>
        <end position="456"/>
    </location>
</feature>
<evidence type="ECO:0000313" key="10">
    <source>
        <dbReference type="Proteomes" id="UP000238362"/>
    </source>
</evidence>
<dbReference type="InterPro" id="IPR011701">
    <property type="entry name" value="MFS"/>
</dbReference>
<organism evidence="9 10">
    <name type="scientific">Prauserella shujinwangii</name>
    <dbReference type="NCBI Taxonomy" id="1453103"/>
    <lineage>
        <taxon>Bacteria</taxon>
        <taxon>Bacillati</taxon>
        <taxon>Actinomycetota</taxon>
        <taxon>Actinomycetes</taxon>
        <taxon>Pseudonocardiales</taxon>
        <taxon>Pseudonocardiaceae</taxon>
        <taxon>Prauserella</taxon>
    </lineage>
</organism>
<feature type="transmembrane region" description="Helical" evidence="7">
    <location>
        <begin position="361"/>
        <end position="385"/>
    </location>
</feature>
<accession>A0A2T0M2J5</accession>
<dbReference type="EMBL" id="PVNH01000001">
    <property type="protein sequence ID" value="PRX50975.1"/>
    <property type="molecule type" value="Genomic_DNA"/>
</dbReference>
<feature type="transmembrane region" description="Helical" evidence="7">
    <location>
        <begin position="79"/>
        <end position="99"/>
    </location>
</feature>
<gene>
    <name evidence="9" type="ORF">B0I33_101127</name>
</gene>
<dbReference type="PROSITE" id="PS50850">
    <property type="entry name" value="MFS"/>
    <property type="match status" value="1"/>
</dbReference>
<proteinExistence type="predicted"/>
<evidence type="ECO:0000256" key="3">
    <source>
        <dbReference type="ARBA" id="ARBA00022475"/>
    </source>
</evidence>
<evidence type="ECO:0000256" key="2">
    <source>
        <dbReference type="ARBA" id="ARBA00022448"/>
    </source>
</evidence>
<dbReference type="AlphaFoldDB" id="A0A2T0M2J5"/>
<keyword evidence="5 7" id="KW-1133">Transmembrane helix</keyword>
<dbReference type="GO" id="GO:0022857">
    <property type="term" value="F:transmembrane transporter activity"/>
    <property type="evidence" value="ECO:0007669"/>
    <property type="project" value="InterPro"/>
</dbReference>
<keyword evidence="4 7" id="KW-0812">Transmembrane</keyword>
<dbReference type="InterPro" id="IPR020846">
    <property type="entry name" value="MFS_dom"/>
</dbReference>
<feature type="transmembrane region" description="Helical" evidence="7">
    <location>
        <begin position="111"/>
        <end position="131"/>
    </location>
</feature>
<keyword evidence="10" id="KW-1185">Reference proteome</keyword>
<feature type="transmembrane region" description="Helical" evidence="7">
    <location>
        <begin position="269"/>
        <end position="292"/>
    </location>
</feature>
<name>A0A2T0M2J5_9PSEU</name>
<dbReference type="Proteomes" id="UP000238362">
    <property type="component" value="Unassembled WGS sequence"/>
</dbReference>
<evidence type="ECO:0000313" key="9">
    <source>
        <dbReference type="EMBL" id="PRX50975.1"/>
    </source>
</evidence>
<feature type="transmembrane region" description="Helical" evidence="7">
    <location>
        <begin position="230"/>
        <end position="248"/>
    </location>
</feature>
<evidence type="ECO:0000259" key="8">
    <source>
        <dbReference type="PROSITE" id="PS50850"/>
    </source>
</evidence>
<comment type="caution">
    <text evidence="9">The sequence shown here is derived from an EMBL/GenBank/DDBJ whole genome shotgun (WGS) entry which is preliminary data.</text>
</comment>
<evidence type="ECO:0000256" key="4">
    <source>
        <dbReference type="ARBA" id="ARBA00022692"/>
    </source>
</evidence>
<feature type="transmembrane region" description="Helical" evidence="7">
    <location>
        <begin position="333"/>
        <end position="355"/>
    </location>
</feature>
<feature type="transmembrane region" description="Helical" evidence="7">
    <location>
        <begin position="199"/>
        <end position="218"/>
    </location>
</feature>
<dbReference type="PANTHER" id="PTHR42718">
    <property type="entry name" value="MAJOR FACILITATOR SUPERFAMILY MULTIDRUG TRANSPORTER MFSC"/>
    <property type="match status" value="1"/>
</dbReference>
<dbReference type="InterPro" id="IPR036259">
    <property type="entry name" value="MFS_trans_sf"/>
</dbReference>
<feature type="transmembrane region" description="Helical" evidence="7">
    <location>
        <begin position="431"/>
        <end position="452"/>
    </location>
</feature>
<protein>
    <submittedName>
        <fullName evidence="9">EmrB/QacA subfamily drug resistance transporter</fullName>
    </submittedName>
</protein>
<keyword evidence="6 7" id="KW-0472">Membrane</keyword>
<dbReference type="GO" id="GO:0005886">
    <property type="term" value="C:plasma membrane"/>
    <property type="evidence" value="ECO:0007669"/>
    <property type="project" value="UniProtKB-SubCell"/>
</dbReference>
<feature type="transmembrane region" description="Helical" evidence="7">
    <location>
        <begin position="46"/>
        <end position="67"/>
    </location>
</feature>
<dbReference type="PANTHER" id="PTHR42718:SF46">
    <property type="entry name" value="BLR6921 PROTEIN"/>
    <property type="match status" value="1"/>
</dbReference>
<feature type="transmembrane region" description="Helical" evidence="7">
    <location>
        <begin position="397"/>
        <end position="419"/>
    </location>
</feature>
<dbReference type="Pfam" id="PF07690">
    <property type="entry name" value="MFS_1"/>
    <property type="match status" value="1"/>
</dbReference>
<comment type="subcellular location">
    <subcellularLocation>
        <location evidence="1">Cell membrane</location>
        <topology evidence="1">Multi-pass membrane protein</topology>
    </subcellularLocation>
</comment>
<feature type="transmembrane region" description="Helical" evidence="7">
    <location>
        <begin position="304"/>
        <end position="326"/>
    </location>
</feature>
<dbReference type="Gene3D" id="1.20.1250.20">
    <property type="entry name" value="MFS general substrate transporter like domains"/>
    <property type="match status" value="1"/>
</dbReference>
<evidence type="ECO:0000256" key="5">
    <source>
        <dbReference type="ARBA" id="ARBA00022989"/>
    </source>
</evidence>
<reference evidence="9 10" key="1">
    <citation type="submission" date="2018-03" db="EMBL/GenBank/DDBJ databases">
        <title>Genomic Encyclopedia of Type Strains, Phase III (KMG-III): the genomes of soil and plant-associated and newly described type strains.</title>
        <authorList>
            <person name="Whitman W."/>
        </authorList>
    </citation>
    <scope>NUCLEOTIDE SEQUENCE [LARGE SCALE GENOMIC DNA]</scope>
    <source>
        <strain evidence="9 10">CGMCC 4.7125</strain>
    </source>
</reference>
<dbReference type="SUPFAM" id="SSF103473">
    <property type="entry name" value="MFS general substrate transporter"/>
    <property type="match status" value="1"/>
</dbReference>
<keyword evidence="2" id="KW-0813">Transport</keyword>